<name>A0A835SRV6_CHLIN</name>
<accession>A0A835SRV6</accession>
<proteinExistence type="predicted"/>
<dbReference type="AlphaFoldDB" id="A0A835SRV6"/>
<protein>
    <recommendedName>
        <fullName evidence="2">Metallo-beta-lactamase domain-containing protein</fullName>
    </recommendedName>
</protein>
<evidence type="ECO:0000313" key="3">
    <source>
        <dbReference type="EMBL" id="KAG2424776.1"/>
    </source>
</evidence>
<dbReference type="SMART" id="SM00849">
    <property type="entry name" value="Lactamase_B"/>
    <property type="match status" value="1"/>
</dbReference>
<keyword evidence="4" id="KW-1185">Reference proteome</keyword>
<dbReference type="InterPro" id="IPR036866">
    <property type="entry name" value="RibonucZ/Hydroxyglut_hydro"/>
</dbReference>
<dbReference type="Pfam" id="PF00753">
    <property type="entry name" value="Lactamase_B"/>
    <property type="match status" value="1"/>
</dbReference>
<evidence type="ECO:0000313" key="4">
    <source>
        <dbReference type="Proteomes" id="UP000650467"/>
    </source>
</evidence>
<feature type="domain" description="Metallo-beta-lactamase" evidence="2">
    <location>
        <begin position="214"/>
        <end position="403"/>
    </location>
</feature>
<sequence length="445" mass="46771">MLRGLQPPASAAASAGAAWGGGSSSRAPCWPQPVRRGRAAAAPAGPCRRLTVSVAAAMDWGNRRNEREARPENVPGSFFVDATCIDCDTCRWMAPDTFGRVGRQSAVVAQPADGPARVRALQALLSCPTYSIHVTDRTSAELKAAQQGLPAPVPGLPPLPLPPPAAAAVATPPVGSGAAAATATATATAAAATAAEPLRPGVYYTGWTTEKSYAGCPYLVVRPEGNILVDSPRYNPVLAARLAAAGGVRHMFLTHRDDVGDHQAWADHFGAQRILHESECNSRQGTDKVEVKLRGEGPWVLTSDGRVVPAAEAAEAAEGQQRQADVEFVFTPGHTAGHVCMYYAPQQVLFSGDHLCSAEGEVEGGAQDQLHVFADFCWHDFRQQLRSVAGLLQYDWLHVLPAHGRRAHLRDAAARLAAVSRLLQQHGAAAEAEAAAGKAAAVEVA</sequence>
<dbReference type="CDD" id="cd07727">
    <property type="entry name" value="YmaE-like_MBL-fold"/>
    <property type="match status" value="1"/>
</dbReference>
<dbReference type="Gene3D" id="3.60.15.10">
    <property type="entry name" value="Ribonuclease Z/Hydroxyacylglutathione hydrolase-like"/>
    <property type="match status" value="1"/>
</dbReference>
<dbReference type="SUPFAM" id="SSF56281">
    <property type="entry name" value="Metallo-hydrolase/oxidoreductase"/>
    <property type="match status" value="1"/>
</dbReference>
<dbReference type="Proteomes" id="UP000650467">
    <property type="component" value="Unassembled WGS sequence"/>
</dbReference>
<comment type="caution">
    <text evidence="3">The sequence shown here is derived from an EMBL/GenBank/DDBJ whole genome shotgun (WGS) entry which is preliminary data.</text>
</comment>
<dbReference type="PANTHER" id="PTHR42773">
    <property type="entry name" value="METALLO-BETA-LACTAMASE-RELATED"/>
    <property type="match status" value="1"/>
</dbReference>
<dbReference type="Gene3D" id="3.30.70.20">
    <property type="match status" value="1"/>
</dbReference>
<feature type="region of interest" description="Disordered" evidence="1">
    <location>
        <begin position="1"/>
        <end position="31"/>
    </location>
</feature>
<dbReference type="PANTHER" id="PTHR42773:SF1">
    <property type="entry name" value="METALLO-BETA-LACTAMASE FAMILY PROTEIN"/>
    <property type="match status" value="1"/>
</dbReference>
<dbReference type="Pfam" id="PF13370">
    <property type="entry name" value="Fer4_13"/>
    <property type="match status" value="1"/>
</dbReference>
<evidence type="ECO:0000259" key="2">
    <source>
        <dbReference type="SMART" id="SM00849"/>
    </source>
</evidence>
<dbReference type="InterPro" id="IPR001279">
    <property type="entry name" value="Metallo-B-lactamas"/>
</dbReference>
<organism evidence="3 4">
    <name type="scientific">Chlamydomonas incerta</name>
    <dbReference type="NCBI Taxonomy" id="51695"/>
    <lineage>
        <taxon>Eukaryota</taxon>
        <taxon>Viridiplantae</taxon>
        <taxon>Chlorophyta</taxon>
        <taxon>core chlorophytes</taxon>
        <taxon>Chlorophyceae</taxon>
        <taxon>CS clade</taxon>
        <taxon>Chlamydomonadales</taxon>
        <taxon>Chlamydomonadaceae</taxon>
        <taxon>Chlamydomonas</taxon>
    </lineage>
</organism>
<reference evidence="3" key="1">
    <citation type="journal article" date="2020" name="bioRxiv">
        <title>Comparative genomics of Chlamydomonas.</title>
        <authorList>
            <person name="Craig R.J."/>
            <person name="Hasan A.R."/>
            <person name="Ness R.W."/>
            <person name="Keightley P.D."/>
        </authorList>
    </citation>
    <scope>NUCLEOTIDE SEQUENCE</scope>
    <source>
        <strain evidence="3">SAG 7.73</strain>
    </source>
</reference>
<dbReference type="OrthoDB" id="17458at2759"/>
<gene>
    <name evidence="3" type="ORF">HXX76_014200</name>
</gene>
<dbReference type="EMBL" id="JAEHOC010000061">
    <property type="protein sequence ID" value="KAG2424776.1"/>
    <property type="molecule type" value="Genomic_DNA"/>
</dbReference>
<evidence type="ECO:0000256" key="1">
    <source>
        <dbReference type="SAM" id="MobiDB-lite"/>
    </source>
</evidence>